<evidence type="ECO:0000313" key="2">
    <source>
        <dbReference type="Proteomes" id="UP000076962"/>
    </source>
</evidence>
<gene>
    <name evidence="1" type="ORF">THIOM_003326</name>
</gene>
<protein>
    <submittedName>
        <fullName evidence="1">Uncharacterized protein</fullName>
    </submittedName>
</protein>
<name>A0A176RZ24_9GAMM</name>
<dbReference type="EMBL" id="LUTY01001994">
    <property type="protein sequence ID" value="OAD20936.1"/>
    <property type="molecule type" value="Genomic_DNA"/>
</dbReference>
<keyword evidence="2" id="KW-1185">Reference proteome</keyword>
<proteinExistence type="predicted"/>
<dbReference type="Proteomes" id="UP000076962">
    <property type="component" value="Unassembled WGS sequence"/>
</dbReference>
<sequence length="84" mass="9227">MSCHFIMKQVLAAIGYHSKKIGSSRDISAAIIRHLSSNCLCFRAPNGGQGVFLAHHSPTWWAAKTRCPPYLADGQFTLLNLLLS</sequence>
<evidence type="ECO:0000313" key="1">
    <source>
        <dbReference type="EMBL" id="OAD20936.1"/>
    </source>
</evidence>
<accession>A0A176RZ24</accession>
<comment type="caution">
    <text evidence="1">The sequence shown here is derived from an EMBL/GenBank/DDBJ whole genome shotgun (WGS) entry which is preliminary data.</text>
</comment>
<reference evidence="1 2" key="1">
    <citation type="submission" date="2016-05" db="EMBL/GenBank/DDBJ databases">
        <title>Single-cell genome of chain-forming Candidatus Thiomargarita nelsonii and comparison to other large sulfur-oxidizing bacteria.</title>
        <authorList>
            <person name="Winkel M."/>
            <person name="Salman V."/>
            <person name="Woyke T."/>
            <person name="Schulz-Vogt H."/>
            <person name="Richter M."/>
            <person name="Flood B."/>
            <person name="Bailey J."/>
            <person name="Amann R."/>
            <person name="Mussmann M."/>
        </authorList>
    </citation>
    <scope>NUCLEOTIDE SEQUENCE [LARGE SCALE GENOMIC DNA]</scope>
    <source>
        <strain evidence="1 2">THI036</strain>
    </source>
</reference>
<dbReference type="AlphaFoldDB" id="A0A176RZ24"/>
<organism evidence="1 2">
    <name type="scientific">Candidatus Thiomargarita nelsonii</name>
    <dbReference type="NCBI Taxonomy" id="1003181"/>
    <lineage>
        <taxon>Bacteria</taxon>
        <taxon>Pseudomonadati</taxon>
        <taxon>Pseudomonadota</taxon>
        <taxon>Gammaproteobacteria</taxon>
        <taxon>Thiotrichales</taxon>
        <taxon>Thiotrichaceae</taxon>
        <taxon>Thiomargarita</taxon>
    </lineage>
</organism>